<sequence length="327" mass="33167">MNTPQDPRTQPLAGEEAELARVLRALPAGEPPARVDAAILRAATDAAAGRDGGRPVPSRRRLPAWALGTAAAAVLAVFVGGQLRPALSPAPRELIAEARHEPLPPVGAAGQAPVADDPGADLPDLPVPPPPPPAPRAPSPGTAATPEAVATGDRIAPAAAQDDVTAAADPADVHRGGAERQAARTEERRHAAAAASTADTAAKAELEAAAKAAAETVELRKASAFRQAEAVAVPTPLADEGAPTDAGAAPPTEPPAPAPERARAAVAAPSPLPPVADDRLLPPEAWLERIRERLHAGDEAGARASLVLLRRAHPDLVIPPDLAGLER</sequence>
<feature type="compositionally biased region" description="Low complexity" evidence="1">
    <location>
        <begin position="156"/>
        <end position="170"/>
    </location>
</feature>
<feature type="compositionally biased region" description="Basic and acidic residues" evidence="1">
    <location>
        <begin position="171"/>
        <end position="190"/>
    </location>
</feature>
<feature type="transmembrane region" description="Helical" evidence="2">
    <location>
        <begin position="64"/>
        <end position="83"/>
    </location>
</feature>
<dbReference type="RefSeq" id="WP_149859619.1">
    <property type="nucleotide sequence ID" value="NZ_VUOD01000002.1"/>
</dbReference>
<feature type="compositionally biased region" description="Pro residues" evidence="1">
    <location>
        <begin position="125"/>
        <end position="138"/>
    </location>
</feature>
<organism evidence="3 4">
    <name type="scientific">Arenimonas fontis</name>
    <dbReference type="NCBI Taxonomy" id="2608255"/>
    <lineage>
        <taxon>Bacteria</taxon>
        <taxon>Pseudomonadati</taxon>
        <taxon>Pseudomonadota</taxon>
        <taxon>Gammaproteobacteria</taxon>
        <taxon>Lysobacterales</taxon>
        <taxon>Lysobacteraceae</taxon>
        <taxon>Arenimonas</taxon>
    </lineage>
</organism>
<dbReference type="Proteomes" id="UP000322165">
    <property type="component" value="Unassembled WGS sequence"/>
</dbReference>
<feature type="region of interest" description="Disordered" evidence="1">
    <location>
        <begin position="95"/>
        <end position="199"/>
    </location>
</feature>
<proteinExistence type="predicted"/>
<feature type="compositionally biased region" description="Low complexity" evidence="1">
    <location>
        <begin position="106"/>
        <end position="124"/>
    </location>
</feature>
<evidence type="ECO:0000313" key="4">
    <source>
        <dbReference type="Proteomes" id="UP000322165"/>
    </source>
</evidence>
<keyword evidence="2" id="KW-1133">Transmembrane helix</keyword>
<evidence type="ECO:0000256" key="2">
    <source>
        <dbReference type="SAM" id="Phobius"/>
    </source>
</evidence>
<keyword evidence="2" id="KW-0472">Membrane</keyword>
<gene>
    <name evidence="3" type="ORF">F0415_02445</name>
</gene>
<keyword evidence="2" id="KW-0812">Transmembrane</keyword>
<keyword evidence="4" id="KW-1185">Reference proteome</keyword>
<dbReference type="AlphaFoldDB" id="A0A5B2ZC01"/>
<protein>
    <submittedName>
        <fullName evidence="3">Uncharacterized protein</fullName>
    </submittedName>
</protein>
<name>A0A5B2ZC01_9GAMM</name>
<feature type="region of interest" description="Disordered" evidence="1">
    <location>
        <begin position="234"/>
        <end position="279"/>
    </location>
</feature>
<accession>A0A5B2ZC01</accession>
<comment type="caution">
    <text evidence="3">The sequence shown here is derived from an EMBL/GenBank/DDBJ whole genome shotgun (WGS) entry which is preliminary data.</text>
</comment>
<reference evidence="3 4" key="2">
    <citation type="submission" date="2019-09" db="EMBL/GenBank/DDBJ databases">
        <authorList>
            <person name="Mazur A."/>
        </authorList>
    </citation>
    <scope>NUCLEOTIDE SEQUENCE [LARGE SCALE GENOMIC DNA]</scope>
    <source>
        <strain evidence="3 4">3729k</strain>
    </source>
</reference>
<feature type="compositionally biased region" description="Low complexity" evidence="1">
    <location>
        <begin position="238"/>
        <end position="250"/>
    </location>
</feature>
<reference evidence="3 4" key="1">
    <citation type="submission" date="2019-09" db="EMBL/GenBank/DDBJ databases">
        <title>Arenimonas chukotkensis sp. nov., a bacterium isolated from Chukotka hot spring, Arctic region, Russia.</title>
        <authorList>
            <person name="Zayulina K.S."/>
            <person name="Prokofeva M.I."/>
            <person name="Elcheninov A.G."/>
            <person name="Novikov A."/>
            <person name="Kochetkova T.V."/>
            <person name="Kublanov I.V."/>
        </authorList>
    </citation>
    <scope>NUCLEOTIDE SEQUENCE [LARGE SCALE GENOMIC DNA]</scope>
    <source>
        <strain evidence="3 4">3729k</strain>
    </source>
</reference>
<dbReference type="EMBL" id="VUOD01000002">
    <property type="protein sequence ID" value="KAA2285517.1"/>
    <property type="molecule type" value="Genomic_DNA"/>
</dbReference>
<evidence type="ECO:0000313" key="3">
    <source>
        <dbReference type="EMBL" id="KAA2285517.1"/>
    </source>
</evidence>
<evidence type="ECO:0000256" key="1">
    <source>
        <dbReference type="SAM" id="MobiDB-lite"/>
    </source>
</evidence>